<dbReference type="InterPro" id="IPR050364">
    <property type="entry name" value="Cytochrome_P450_fung"/>
</dbReference>
<feature type="transmembrane region" description="Helical" evidence="13">
    <location>
        <begin position="156"/>
        <end position="175"/>
    </location>
</feature>
<feature type="transmembrane region" description="Helical" evidence="13">
    <location>
        <begin position="357"/>
        <end position="377"/>
    </location>
</feature>
<evidence type="ECO:0000256" key="10">
    <source>
        <dbReference type="ARBA" id="ARBA00023033"/>
    </source>
</evidence>
<evidence type="ECO:0000256" key="6">
    <source>
        <dbReference type="ARBA" id="ARBA00022723"/>
    </source>
</evidence>
<dbReference type="AlphaFoldDB" id="A0A1S9DCS0"/>
<dbReference type="Proteomes" id="UP000190312">
    <property type="component" value="Unassembled WGS sequence"/>
</dbReference>
<dbReference type="VEuPathDB" id="FungiDB:AO090011000434"/>
<dbReference type="PROSITE" id="PS50850">
    <property type="entry name" value="MFS"/>
    <property type="match status" value="1"/>
</dbReference>
<dbReference type="SUPFAM" id="SSF48264">
    <property type="entry name" value="Cytochrome P450"/>
    <property type="match status" value="1"/>
</dbReference>
<dbReference type="InterPro" id="IPR005829">
    <property type="entry name" value="Sugar_transporter_CS"/>
</dbReference>
<dbReference type="OrthoDB" id="6133115at2759"/>
<dbReference type="InterPro" id="IPR036259">
    <property type="entry name" value="MFS_trans_sf"/>
</dbReference>
<protein>
    <submittedName>
        <fullName evidence="15">General substrate transporter</fullName>
    </submittedName>
</protein>
<dbReference type="InterPro" id="IPR001128">
    <property type="entry name" value="Cyt_P450"/>
</dbReference>
<reference evidence="15 16" key="1">
    <citation type="submission" date="2016-10" db="EMBL/GenBank/DDBJ databases">
        <title>Genome sequencing of Aspergillus oryzae BCC7051.</title>
        <authorList>
            <person name="Thammarongtham C."/>
            <person name="Vorapreeda T."/>
            <person name="Nookaew I."/>
            <person name="Srisuk T."/>
            <person name="Land M."/>
            <person name="Jeennor S."/>
            <person name="Laoteng K."/>
        </authorList>
    </citation>
    <scope>NUCLEOTIDE SEQUENCE [LARGE SCALE GENOMIC DNA]</scope>
    <source>
        <strain evidence="15 16">BCC7051</strain>
    </source>
</reference>
<comment type="similarity">
    <text evidence="3">Belongs to the cytochrome P450 family.</text>
</comment>
<dbReference type="InterPro" id="IPR005828">
    <property type="entry name" value="MFS_sugar_transport-like"/>
</dbReference>
<evidence type="ECO:0000256" key="4">
    <source>
        <dbReference type="ARBA" id="ARBA00022617"/>
    </source>
</evidence>
<feature type="transmembrane region" description="Helical" evidence="13">
    <location>
        <begin position="99"/>
        <end position="117"/>
    </location>
</feature>
<keyword evidence="8" id="KW-0560">Oxidoreductase</keyword>
<evidence type="ECO:0000256" key="7">
    <source>
        <dbReference type="ARBA" id="ARBA00022989"/>
    </source>
</evidence>
<dbReference type="InterPro" id="IPR017972">
    <property type="entry name" value="Cyt_P450_CS"/>
</dbReference>
<dbReference type="EMBL" id="MKZY01000007">
    <property type="protein sequence ID" value="OOO06897.1"/>
    <property type="molecule type" value="Genomic_DNA"/>
</dbReference>
<comment type="cofactor">
    <cofactor evidence="1 12">
        <name>heme</name>
        <dbReference type="ChEBI" id="CHEBI:30413"/>
    </cofactor>
</comment>
<dbReference type="FunFam" id="1.20.1250.20:FF:000078">
    <property type="entry name" value="MFS maltose transporter, putative"/>
    <property type="match status" value="1"/>
</dbReference>
<dbReference type="CDD" id="cd11065">
    <property type="entry name" value="CYP64-like"/>
    <property type="match status" value="1"/>
</dbReference>
<dbReference type="Gene3D" id="1.10.630.10">
    <property type="entry name" value="Cytochrome P450"/>
    <property type="match status" value="1"/>
</dbReference>
<dbReference type="InterPro" id="IPR020846">
    <property type="entry name" value="MFS_dom"/>
</dbReference>
<evidence type="ECO:0000256" key="1">
    <source>
        <dbReference type="ARBA" id="ARBA00001971"/>
    </source>
</evidence>
<keyword evidence="10" id="KW-0503">Monooxygenase</keyword>
<evidence type="ECO:0000256" key="8">
    <source>
        <dbReference type="ARBA" id="ARBA00023002"/>
    </source>
</evidence>
<dbReference type="Pfam" id="PF00083">
    <property type="entry name" value="Sugar_tr"/>
    <property type="match status" value="1"/>
</dbReference>
<evidence type="ECO:0000256" key="13">
    <source>
        <dbReference type="SAM" id="Phobius"/>
    </source>
</evidence>
<keyword evidence="11 13" id="KW-0472">Membrane</keyword>
<feature type="transmembrane region" description="Helical" evidence="13">
    <location>
        <begin position="332"/>
        <end position="350"/>
    </location>
</feature>
<evidence type="ECO:0000259" key="14">
    <source>
        <dbReference type="PROSITE" id="PS50850"/>
    </source>
</evidence>
<evidence type="ECO:0000256" key="11">
    <source>
        <dbReference type="ARBA" id="ARBA00023136"/>
    </source>
</evidence>
<comment type="subcellular location">
    <subcellularLocation>
        <location evidence="2">Membrane</location>
        <topology evidence="2">Multi-pass membrane protein</topology>
    </subcellularLocation>
</comment>
<feature type="transmembrane region" description="Helical" evidence="13">
    <location>
        <begin position="294"/>
        <end position="312"/>
    </location>
</feature>
<feature type="transmembrane region" description="Helical" evidence="13">
    <location>
        <begin position="424"/>
        <end position="448"/>
    </location>
</feature>
<gene>
    <name evidence="15" type="ORF">OAory_01091000</name>
</gene>
<dbReference type="SUPFAM" id="SSF103473">
    <property type="entry name" value="MFS general substrate transporter"/>
    <property type="match status" value="1"/>
</dbReference>
<evidence type="ECO:0000256" key="5">
    <source>
        <dbReference type="ARBA" id="ARBA00022692"/>
    </source>
</evidence>
<dbReference type="GO" id="GO:0005506">
    <property type="term" value="F:iron ion binding"/>
    <property type="evidence" value="ECO:0007669"/>
    <property type="project" value="InterPro"/>
</dbReference>
<name>A0A1S9DCS0_ASPOZ</name>
<sequence length="975" mass="108167">MAEVSISTTTLWQNRKCLFLCSLVSMANLQYGLDLAAIGSLQAMPGFLKVFGYPDPGSEGGYAIDSTVQQLITSLLTLGSFISSLVAGFFSAYLGRRHALWLACIVNAIACAIQIGAPSARVLYLGRLLLGFANGFLVTFSNIYTAEASPAHLRGVMVALFAYWVNIGSILGAAVDNKTKERMDRLSYRIPLACLYIVPTFLFVALFFVPESPRWLLHRGKAQAARQALEQLRGTSYATICASSSGDDSSDEIIPSLLELEWAEMVKGVEEEKREQGNVTALDMFRGIDLRRTILCYGMIGCQSASGVWFLIGYQTYFFTVSGITKAFEFSIMNTCFGFLGVNIGMYAIRNWLGRRAILMLGAIACGLCQLASAIAATVSPNSLPTGQALVAFTALFMFFYNGCVGAASYPVATELVSSRLRAWTVGTATSLGYLLAWLVNFCTPYFINPEHLNWGARYGYIWAGSNLACVVFFYFFIPEMKGRSLEELDEIFAARVAARKFRSYQCLIGEAARIAAVHAEGRPISSLSIFGDNIVILNDARFARDILEKRSSIWSSRPSWNFGTLAYSDPSFKDMRKAIGHQIGSKTAASRFNAVQDLEVRRFLLRVLEDPDNLLQHIRKEAGAIVLKIAYGYTIEPHGHDPLVDLADEAMATFGLAILPGTWVVDFIPILKHVPTWFPGAQFARMAKQFRKSAAAFSDVPYAFVKRRLAQRDFEPSFLAGLIRKNEEQPGPGSYEETVIKWAAASFYGGGSDTTVSTMSSFFLVMAQYPHVQRKAQAGIDCVVGPDRLPSFQDRENLPYIYAMVKEILRWHPVLPMGTAHASVMDDTYEGYTFPKGTLMVPNVWAFTHDPSTYPDPHTFKPERFLSYEGHEPEANPYYLVFGFGRRVCPGRTLADANLYISIAQSVAAFTITKPIRDGKEVDLRAEYQSGAISHPVPYNVTITPRSPRYEELIRAVETEHPWEKSHSEELRLV</sequence>
<feature type="transmembrane region" description="Helical" evidence="13">
    <location>
        <begin position="389"/>
        <end position="412"/>
    </location>
</feature>
<dbReference type="PROSITE" id="PS00217">
    <property type="entry name" value="SUGAR_TRANSPORT_2"/>
    <property type="match status" value="1"/>
</dbReference>
<feature type="transmembrane region" description="Helical" evidence="13">
    <location>
        <begin position="67"/>
        <end position="92"/>
    </location>
</feature>
<keyword evidence="5 13" id="KW-0812">Transmembrane</keyword>
<evidence type="ECO:0000256" key="3">
    <source>
        <dbReference type="ARBA" id="ARBA00010617"/>
    </source>
</evidence>
<evidence type="ECO:0000313" key="15">
    <source>
        <dbReference type="EMBL" id="OOO06897.1"/>
    </source>
</evidence>
<feature type="transmembrane region" description="Helical" evidence="13">
    <location>
        <begin position="460"/>
        <end position="478"/>
    </location>
</feature>
<dbReference type="VEuPathDB" id="FungiDB:AO090011000433"/>
<comment type="caution">
    <text evidence="15">The sequence shown here is derived from an EMBL/GenBank/DDBJ whole genome shotgun (WGS) entry which is preliminary data.</text>
</comment>
<dbReference type="PRINTS" id="PR00463">
    <property type="entry name" value="EP450I"/>
</dbReference>
<keyword evidence="9 12" id="KW-0408">Iron</keyword>
<dbReference type="Pfam" id="PF00067">
    <property type="entry name" value="p450"/>
    <property type="match status" value="1"/>
</dbReference>
<dbReference type="InterPro" id="IPR002401">
    <property type="entry name" value="Cyt_P450_E_grp-I"/>
</dbReference>
<feature type="transmembrane region" description="Helical" evidence="13">
    <location>
        <begin position="123"/>
        <end position="144"/>
    </location>
</feature>
<organism evidence="15 16">
    <name type="scientific">Aspergillus oryzae</name>
    <name type="common">Yellow koji mold</name>
    <dbReference type="NCBI Taxonomy" id="5062"/>
    <lineage>
        <taxon>Eukaryota</taxon>
        <taxon>Fungi</taxon>
        <taxon>Dikarya</taxon>
        <taxon>Ascomycota</taxon>
        <taxon>Pezizomycotina</taxon>
        <taxon>Eurotiomycetes</taxon>
        <taxon>Eurotiomycetidae</taxon>
        <taxon>Eurotiales</taxon>
        <taxon>Aspergillaceae</taxon>
        <taxon>Aspergillus</taxon>
        <taxon>Aspergillus subgen. Circumdati</taxon>
    </lineage>
</organism>
<evidence type="ECO:0000313" key="16">
    <source>
        <dbReference type="Proteomes" id="UP000190312"/>
    </source>
</evidence>
<dbReference type="eggNOG" id="KOG0254">
    <property type="taxonomic scope" value="Eukaryota"/>
</dbReference>
<keyword evidence="4 12" id="KW-0349">Heme</keyword>
<accession>A0A1S9DCS0</accession>
<dbReference type="PRINTS" id="PR00385">
    <property type="entry name" value="P450"/>
</dbReference>
<feature type="transmembrane region" description="Helical" evidence="13">
    <location>
        <begin position="187"/>
        <end position="209"/>
    </location>
</feature>
<dbReference type="GO" id="GO:0016020">
    <property type="term" value="C:membrane"/>
    <property type="evidence" value="ECO:0007669"/>
    <property type="project" value="UniProtKB-SubCell"/>
</dbReference>
<keyword evidence="7 13" id="KW-1133">Transmembrane helix</keyword>
<proteinExistence type="inferred from homology"/>
<dbReference type="GO" id="GO:0016705">
    <property type="term" value="F:oxidoreductase activity, acting on paired donors, with incorporation or reduction of molecular oxygen"/>
    <property type="evidence" value="ECO:0007669"/>
    <property type="project" value="InterPro"/>
</dbReference>
<evidence type="ECO:0000256" key="2">
    <source>
        <dbReference type="ARBA" id="ARBA00004141"/>
    </source>
</evidence>
<dbReference type="PANTHER" id="PTHR46300:SF7">
    <property type="entry name" value="P450, PUTATIVE (EUROFUNG)-RELATED"/>
    <property type="match status" value="1"/>
</dbReference>
<dbReference type="GO" id="GO:0004497">
    <property type="term" value="F:monooxygenase activity"/>
    <property type="evidence" value="ECO:0007669"/>
    <property type="project" value="UniProtKB-KW"/>
</dbReference>
<dbReference type="PROSITE" id="PS00086">
    <property type="entry name" value="CYTOCHROME_P450"/>
    <property type="match status" value="1"/>
</dbReference>
<evidence type="ECO:0000256" key="9">
    <source>
        <dbReference type="ARBA" id="ARBA00023004"/>
    </source>
</evidence>
<feature type="binding site" description="axial binding residue" evidence="12">
    <location>
        <position position="890"/>
    </location>
    <ligand>
        <name>heme</name>
        <dbReference type="ChEBI" id="CHEBI:30413"/>
    </ligand>
    <ligandPart>
        <name>Fe</name>
        <dbReference type="ChEBI" id="CHEBI:18248"/>
    </ligandPart>
</feature>
<dbReference type="Gene3D" id="1.20.1250.20">
    <property type="entry name" value="MFS general substrate transporter like domains"/>
    <property type="match status" value="1"/>
</dbReference>
<feature type="domain" description="Major facilitator superfamily (MFS) profile" evidence="14">
    <location>
        <begin position="20"/>
        <end position="482"/>
    </location>
</feature>
<dbReference type="InterPro" id="IPR036396">
    <property type="entry name" value="Cyt_P450_sf"/>
</dbReference>
<dbReference type="GO" id="GO:0022857">
    <property type="term" value="F:transmembrane transporter activity"/>
    <property type="evidence" value="ECO:0007669"/>
    <property type="project" value="InterPro"/>
</dbReference>
<dbReference type="PANTHER" id="PTHR46300">
    <property type="entry name" value="P450, PUTATIVE (EUROFUNG)-RELATED-RELATED"/>
    <property type="match status" value="1"/>
</dbReference>
<evidence type="ECO:0000256" key="12">
    <source>
        <dbReference type="PIRSR" id="PIRSR602401-1"/>
    </source>
</evidence>
<keyword evidence="6 12" id="KW-0479">Metal-binding</keyword>
<dbReference type="GO" id="GO:0020037">
    <property type="term" value="F:heme binding"/>
    <property type="evidence" value="ECO:0007669"/>
    <property type="project" value="InterPro"/>
</dbReference>